<dbReference type="GO" id="GO:0016071">
    <property type="term" value="P:mRNA metabolic process"/>
    <property type="evidence" value="ECO:0007669"/>
    <property type="project" value="UniProtKB-ARBA"/>
</dbReference>
<accession>A0A8K0JMB8</accession>
<feature type="region of interest" description="Disordered" evidence="1">
    <location>
        <begin position="572"/>
        <end position="593"/>
    </location>
</feature>
<dbReference type="AlphaFoldDB" id="A0A8K0JMB8"/>
<reference evidence="2" key="1">
    <citation type="submission" date="2020-04" db="EMBL/GenBank/DDBJ databases">
        <title>Analysis of mating type loci in Filobasidium floriforme.</title>
        <authorList>
            <person name="Nowrousian M."/>
        </authorList>
    </citation>
    <scope>NUCLEOTIDE SEQUENCE</scope>
    <source>
        <strain evidence="2">CBS 6242</strain>
    </source>
</reference>
<dbReference type="InterPro" id="IPR028322">
    <property type="entry name" value="PNRC-like_rgn"/>
</dbReference>
<protein>
    <submittedName>
        <fullName evidence="2">Uncharacterized protein</fullName>
    </submittedName>
</protein>
<dbReference type="Pfam" id="PF15365">
    <property type="entry name" value="PNRC"/>
    <property type="match status" value="1"/>
</dbReference>
<evidence type="ECO:0000313" key="3">
    <source>
        <dbReference type="Proteomes" id="UP000812966"/>
    </source>
</evidence>
<evidence type="ECO:0000256" key="1">
    <source>
        <dbReference type="SAM" id="MobiDB-lite"/>
    </source>
</evidence>
<feature type="compositionally biased region" description="Acidic residues" evidence="1">
    <location>
        <begin position="315"/>
        <end position="330"/>
    </location>
</feature>
<feature type="compositionally biased region" description="Basic and acidic residues" evidence="1">
    <location>
        <begin position="48"/>
        <end position="64"/>
    </location>
</feature>
<name>A0A8K0JMB8_9TREE</name>
<feature type="region of interest" description="Disordered" evidence="1">
    <location>
        <begin position="448"/>
        <end position="497"/>
    </location>
</feature>
<feature type="region of interest" description="Disordered" evidence="1">
    <location>
        <begin position="290"/>
        <end position="426"/>
    </location>
</feature>
<keyword evidence="3" id="KW-1185">Reference proteome</keyword>
<dbReference type="EMBL" id="JABELV010000139">
    <property type="protein sequence ID" value="KAG7529708.1"/>
    <property type="molecule type" value="Genomic_DNA"/>
</dbReference>
<organism evidence="2 3">
    <name type="scientific">Filobasidium floriforme</name>
    <dbReference type="NCBI Taxonomy" id="5210"/>
    <lineage>
        <taxon>Eukaryota</taxon>
        <taxon>Fungi</taxon>
        <taxon>Dikarya</taxon>
        <taxon>Basidiomycota</taxon>
        <taxon>Agaricomycotina</taxon>
        <taxon>Tremellomycetes</taxon>
        <taxon>Filobasidiales</taxon>
        <taxon>Filobasidiaceae</taxon>
        <taxon>Filobasidium</taxon>
    </lineage>
</organism>
<feature type="region of interest" description="Disordered" evidence="1">
    <location>
        <begin position="1"/>
        <end position="278"/>
    </location>
</feature>
<feature type="compositionally biased region" description="Low complexity" evidence="1">
    <location>
        <begin position="1"/>
        <end position="17"/>
    </location>
</feature>
<proteinExistence type="predicted"/>
<dbReference type="Proteomes" id="UP000812966">
    <property type="component" value="Unassembled WGS sequence"/>
</dbReference>
<feature type="compositionally biased region" description="Basic residues" evidence="1">
    <location>
        <begin position="167"/>
        <end position="176"/>
    </location>
</feature>
<feature type="compositionally biased region" description="Polar residues" evidence="1">
    <location>
        <begin position="482"/>
        <end position="497"/>
    </location>
</feature>
<feature type="compositionally biased region" description="Gly residues" evidence="1">
    <location>
        <begin position="387"/>
        <end position="397"/>
    </location>
</feature>
<gene>
    <name evidence="2" type="ORF">FFLO_05469</name>
</gene>
<comment type="caution">
    <text evidence="2">The sequence shown here is derived from an EMBL/GenBank/DDBJ whole genome shotgun (WGS) entry which is preliminary data.</text>
</comment>
<feature type="compositionally biased region" description="Basic and acidic residues" evidence="1">
    <location>
        <begin position="123"/>
        <end position="140"/>
    </location>
</feature>
<evidence type="ECO:0000313" key="2">
    <source>
        <dbReference type="EMBL" id="KAG7529708.1"/>
    </source>
</evidence>
<sequence length="593" mass="63640">MAPSTTTHSVAAASSTAQLPVPPKQMSNSNSSSRPATPQTARNRSSRQRKEQPSLPHMHERDAAESTSGDPNTTSGPATSESPNTASRQARNKPLPTASQLRQMESSDSPVDRPRGIINLPKQKLDGPTRSRSRPARDSAARQGDSAEGAGPLPTCRDNNRANENKRRTRPFKGLKGRSAADDITTEDDVFSAGVHHPPTFGKLASLSKDVNPSRRPRHNRTVSEPFSVQSGAGGDDSFVQHEPRPLPSQRGSRKRRKDKDKDKDKGGRGRGGAGVDEVLLAPALGDLHIQHRTAAGSDSAAQPPKRTGLRFPLTEEDDGESTASDDDDSGVAFDRTLPIEEPTPGRPFGDLNNAGARLLHELRSLSQSAPGGKSYLTDHVRADDGYGSGSGYGSGQGDHVVRAGRDDRRRQPNIAGRRGDMQDESAVWEMPGLQERGSGTDLTWQQSLLASPAAKTRTQTPRRAREGKATTPFAAPDTNKRNASAKVTQGFTPTKSQIRDQETFGSMPAAVPAQFRSGPSGFATPMKHNQRLQNATDQRPHPHHTMSAPPNGFAVMEPVKRSIADDVKVYAGPTFHNSPSADSLPAPRMKGV</sequence>
<feature type="compositionally biased region" description="Polar residues" evidence="1">
    <location>
        <begin position="25"/>
        <end position="43"/>
    </location>
</feature>
<feature type="compositionally biased region" description="Polar residues" evidence="1">
    <location>
        <begin position="97"/>
        <end position="109"/>
    </location>
</feature>
<feature type="compositionally biased region" description="Basic and acidic residues" evidence="1">
    <location>
        <begin position="400"/>
        <end position="411"/>
    </location>
</feature>
<feature type="compositionally biased region" description="Polar residues" evidence="1">
    <location>
        <begin position="65"/>
        <end position="89"/>
    </location>
</feature>